<evidence type="ECO:0000313" key="2">
    <source>
        <dbReference type="EMBL" id="OKP00153.1"/>
    </source>
</evidence>
<evidence type="ECO:0000313" key="1">
    <source>
        <dbReference type="EMBL" id="OKO99594.1"/>
    </source>
</evidence>
<dbReference type="AlphaFoldDB" id="A0A1Q5TH87"/>
<keyword evidence="3" id="KW-1185">Reference proteome</keyword>
<dbReference type="EMBL" id="MKGQ01000049">
    <property type="protein sequence ID" value="OKO99594.1"/>
    <property type="molecule type" value="Genomic_DNA"/>
</dbReference>
<dbReference type="Proteomes" id="UP000186268">
    <property type="component" value="Unassembled WGS sequence"/>
</dbReference>
<protein>
    <submittedName>
        <fullName evidence="1">Uncharacterized protein</fullName>
    </submittedName>
</protein>
<name>A0A1Q5TH87_9GAMM</name>
<comment type="caution">
    <text evidence="1">The sequence shown here is derived from an EMBL/GenBank/DDBJ whole genome shotgun (WGS) entry which is preliminary data.</text>
</comment>
<accession>A0A1Q5TH87</accession>
<reference evidence="1 3" key="1">
    <citation type="submission" date="2016-09" db="EMBL/GenBank/DDBJ databases">
        <title>Xenorhabdus thuongxuanensis sp. nov. and Xenorhabdus eapokensis sp. nov., isolated from Steinernema species.</title>
        <authorList>
            <person name="Kaempfer P."/>
            <person name="Tobias N.J."/>
            <person name="Phan Ke L."/>
            <person name="Bode H.B."/>
            <person name="Glaeser S.P."/>
        </authorList>
    </citation>
    <scope>NUCLEOTIDE SEQUENCE [LARGE SCALE GENOMIC DNA]</scope>
    <source>
        <strain evidence="1 3">DL20</strain>
    </source>
</reference>
<dbReference type="EMBL" id="MKGQ01000039">
    <property type="protein sequence ID" value="OKP00153.1"/>
    <property type="molecule type" value="Genomic_DNA"/>
</dbReference>
<proteinExistence type="predicted"/>
<gene>
    <name evidence="2" type="ORF">Xedl_03396</name>
    <name evidence="1" type="ORF">Xedl_03595</name>
</gene>
<sequence length="109" mass="12371">MGAILLINCRLVQPLGSIPRDWSSLRSTRLIHVAREASPSVFACSSSCCLNSSVNLIWYWGERFSFCVDMVITQGYFKLHGNDHFNFSNQIKQRPIVLATHTGRLTNNR</sequence>
<evidence type="ECO:0000313" key="3">
    <source>
        <dbReference type="Proteomes" id="UP000186268"/>
    </source>
</evidence>
<organism evidence="1 3">
    <name type="scientific">Xenorhabdus eapokensis</name>
    <dbReference type="NCBI Taxonomy" id="1873482"/>
    <lineage>
        <taxon>Bacteria</taxon>
        <taxon>Pseudomonadati</taxon>
        <taxon>Pseudomonadota</taxon>
        <taxon>Gammaproteobacteria</taxon>
        <taxon>Enterobacterales</taxon>
        <taxon>Morganellaceae</taxon>
        <taxon>Xenorhabdus</taxon>
    </lineage>
</organism>